<evidence type="ECO:0000256" key="1">
    <source>
        <dbReference type="SAM" id="MobiDB-lite"/>
    </source>
</evidence>
<reference evidence="2 3" key="1">
    <citation type="submission" date="2019-06" db="EMBL/GenBank/DDBJ databases">
        <authorList>
            <person name="Palmer J.M."/>
        </authorList>
    </citation>
    <scope>NUCLEOTIDE SEQUENCE [LARGE SCALE GENOMIC DNA]</scope>
    <source>
        <strain evidence="2 3">TWF102</strain>
    </source>
</reference>
<protein>
    <submittedName>
        <fullName evidence="2">Uncharacterized protein</fullName>
    </submittedName>
</protein>
<comment type="caution">
    <text evidence="2">The sequence shown here is derived from an EMBL/GenBank/DDBJ whole genome shotgun (WGS) entry which is preliminary data.</text>
</comment>
<proteinExistence type="predicted"/>
<feature type="region of interest" description="Disordered" evidence="1">
    <location>
        <begin position="264"/>
        <end position="286"/>
    </location>
</feature>
<dbReference type="EMBL" id="WIQW01000004">
    <property type="protein sequence ID" value="KAF3111430.1"/>
    <property type="molecule type" value="Genomic_DNA"/>
</dbReference>
<gene>
    <name evidence="2" type="ORF">TWF102_007095</name>
</gene>
<dbReference type="AlphaFoldDB" id="A0A7C8JMA0"/>
<feature type="region of interest" description="Disordered" evidence="1">
    <location>
        <begin position="216"/>
        <end position="249"/>
    </location>
</feature>
<name>A0A7C8JMA0_ORBOL</name>
<evidence type="ECO:0000313" key="2">
    <source>
        <dbReference type="EMBL" id="KAF3111430.1"/>
    </source>
</evidence>
<organism evidence="2 3">
    <name type="scientific">Orbilia oligospora</name>
    <name type="common">Nematode-trapping fungus</name>
    <name type="synonym">Arthrobotrys oligospora</name>
    <dbReference type="NCBI Taxonomy" id="2813651"/>
    <lineage>
        <taxon>Eukaryota</taxon>
        <taxon>Fungi</taxon>
        <taxon>Dikarya</taxon>
        <taxon>Ascomycota</taxon>
        <taxon>Pezizomycotina</taxon>
        <taxon>Orbiliomycetes</taxon>
        <taxon>Orbiliales</taxon>
        <taxon>Orbiliaceae</taxon>
        <taxon>Orbilia</taxon>
    </lineage>
</organism>
<accession>A0A7C8JMA0</accession>
<evidence type="ECO:0000313" key="3">
    <source>
        <dbReference type="Proteomes" id="UP000475325"/>
    </source>
</evidence>
<dbReference type="Proteomes" id="UP000475325">
    <property type="component" value="Unassembled WGS sequence"/>
</dbReference>
<sequence length="286" mass="32900">MIRFAGVIIMHRSKFLPRLEKRRPGLKQQLESQYISQNISNFINMSQGLGTHFKKFEMWLEWAGTREIIIPIPADEDGNEHQGFTTLHERDPAIEMEIRRRVRELHHALQGTKMINPEEDLDYSPAMIGAGRSYHVDRSSRYIYKRYLYDVYDIRSDPSIDIFDMLKGFTTVTIPHDEENHPTRQFFGIHETMCTIAMDIKAEKLAEEQAIAARSVAQEQPMAPGEGQAAQSRPVSPFRKRGKENLQKMKGRVTNLISRLFLTRSKNATGNADRNKDSLSIPGLPM</sequence>